<dbReference type="EMBL" id="CP013694">
    <property type="protein sequence ID" value="ALU29946.1"/>
    <property type="molecule type" value="Genomic_DNA"/>
</dbReference>
<protein>
    <submittedName>
        <fullName evidence="2">VapB-type antitoxin</fullName>
    </submittedName>
</protein>
<evidence type="ECO:0000313" key="3">
    <source>
        <dbReference type="Proteomes" id="UP000060043"/>
    </source>
</evidence>
<dbReference type="RefSeq" id="WP_011278751.1">
    <property type="nucleotide sequence ID" value="NZ_BHWZ01000005.1"/>
</dbReference>
<accession>A0A0U2YAV8</accession>
<sequence>MIGEKFERKADEKGRIYIPEYKGKTVYLVDSGHGYFITSDKGLADAVSKNASSFVTEEFLRLVTELDLQLEDVHKEAENELAKRFLKQLS</sequence>
<proteinExistence type="predicted"/>
<dbReference type="OMA" id="YSTVIQI"/>
<evidence type="ECO:0000313" key="1">
    <source>
        <dbReference type="EMBL" id="ALU29946.1"/>
    </source>
</evidence>
<dbReference type="EMBL" id="CP013695">
    <property type="protein sequence ID" value="ALU32689.1"/>
    <property type="molecule type" value="Genomic_DNA"/>
</dbReference>
<dbReference type="AlphaFoldDB" id="A0A0U2YAV8"/>
<name>A0A0U2YAV8_9CREN</name>
<dbReference type="Proteomes" id="UP000060043">
    <property type="component" value="Chromosome"/>
</dbReference>
<organism evidence="2 3">
    <name type="scientific">Sulfolobus acidocaldarius</name>
    <dbReference type="NCBI Taxonomy" id="2285"/>
    <lineage>
        <taxon>Archaea</taxon>
        <taxon>Thermoproteota</taxon>
        <taxon>Thermoprotei</taxon>
        <taxon>Sulfolobales</taxon>
        <taxon>Sulfolobaceae</taxon>
        <taxon>Sulfolobus</taxon>
    </lineage>
</organism>
<dbReference type="Proteomes" id="UP000065473">
    <property type="component" value="Chromosome"/>
</dbReference>
<evidence type="ECO:0000313" key="2">
    <source>
        <dbReference type="EMBL" id="ALU32689.1"/>
    </source>
</evidence>
<gene>
    <name evidence="1" type="ORF">ATY89_08345</name>
    <name evidence="2" type="ORF">ATZ20_11360</name>
</gene>
<dbReference type="OrthoDB" id="42978at2157"/>
<evidence type="ECO:0000313" key="4">
    <source>
        <dbReference type="Proteomes" id="UP000065473"/>
    </source>
</evidence>
<dbReference type="GeneID" id="14552459"/>
<reference evidence="3 4" key="1">
    <citation type="submission" date="2015-12" db="EMBL/GenBank/DDBJ databases">
        <title>A stable core within a dynamic pangenome in Sulfolobus acidocaldarius.</title>
        <authorList>
            <person name="Anderson R."/>
            <person name="Kouris A."/>
            <person name="Seward C."/>
            <person name="Campbell K."/>
            <person name="Whitaker R."/>
        </authorList>
    </citation>
    <scope>NUCLEOTIDE SEQUENCE [LARGE SCALE GENOMIC DNA]</scope>
    <source>
        <strain evidence="1 4">GG12-C01-09</strain>
        <strain evidence="2 3">NG05B_CO5_07</strain>
    </source>
</reference>